<dbReference type="Gene3D" id="1.10.10.10">
    <property type="entry name" value="Winged helix-like DNA-binding domain superfamily/Winged helix DNA-binding domain"/>
    <property type="match status" value="1"/>
</dbReference>
<protein>
    <recommendedName>
        <fullName evidence="2">Cullin neddylation domain-containing protein</fullName>
    </recommendedName>
</protein>
<keyword evidence="4" id="KW-1185">Reference proteome</keyword>
<proteinExistence type="predicted"/>
<dbReference type="SUPFAM" id="SSF46785">
    <property type="entry name" value="Winged helix' DNA-binding domain"/>
    <property type="match status" value="1"/>
</dbReference>
<sequence>MSRILNVSAKDETTEQQHQQAEECPFEIKGQKDLPKISLNNKLTLNLNYSSDRIFVNLNLPLKKEISLEEAKKFESKVECDRTLAIQCCIARIMKAQKRTTNQDLVKKVQEQLSTTFHPPLFLIKSGIDSLIRKSIIQRDPNDMSIYEYIP</sequence>
<evidence type="ECO:0000313" key="4">
    <source>
        <dbReference type="Proteomes" id="UP000321570"/>
    </source>
</evidence>
<feature type="domain" description="Cullin neddylation" evidence="2">
    <location>
        <begin position="78"/>
        <end position="145"/>
    </location>
</feature>
<dbReference type="InterPro" id="IPR036388">
    <property type="entry name" value="WH-like_DNA-bd_sf"/>
</dbReference>
<evidence type="ECO:0000259" key="2">
    <source>
        <dbReference type="SMART" id="SM00884"/>
    </source>
</evidence>
<accession>A0A564YQR6</accession>
<dbReference type="InterPro" id="IPR036390">
    <property type="entry name" value="WH_DNA-bd_sf"/>
</dbReference>
<dbReference type="Pfam" id="PF10557">
    <property type="entry name" value="Cullin_Nedd8"/>
    <property type="match status" value="1"/>
</dbReference>
<dbReference type="InterPro" id="IPR045093">
    <property type="entry name" value="Cullin"/>
</dbReference>
<feature type="region of interest" description="Disordered" evidence="1">
    <location>
        <begin position="1"/>
        <end position="21"/>
    </location>
</feature>
<dbReference type="EMBL" id="CABIJS010000333">
    <property type="protein sequence ID" value="VUZ49319.1"/>
    <property type="molecule type" value="Genomic_DNA"/>
</dbReference>
<dbReference type="SMART" id="SM00884">
    <property type="entry name" value="Cullin_Nedd8"/>
    <property type="match status" value="1"/>
</dbReference>
<dbReference type="Proteomes" id="UP000321570">
    <property type="component" value="Unassembled WGS sequence"/>
</dbReference>
<dbReference type="PANTHER" id="PTHR11932">
    <property type="entry name" value="CULLIN"/>
    <property type="match status" value="1"/>
</dbReference>
<evidence type="ECO:0000313" key="3">
    <source>
        <dbReference type="EMBL" id="VUZ49319.1"/>
    </source>
</evidence>
<dbReference type="AlphaFoldDB" id="A0A564YQR6"/>
<dbReference type="InterPro" id="IPR019559">
    <property type="entry name" value="Cullin_neddylation_domain"/>
</dbReference>
<reference evidence="3 4" key="1">
    <citation type="submission" date="2019-07" db="EMBL/GenBank/DDBJ databases">
        <authorList>
            <person name="Jastrzebski P J."/>
            <person name="Paukszto L."/>
            <person name="Jastrzebski P J."/>
        </authorList>
    </citation>
    <scope>NUCLEOTIDE SEQUENCE [LARGE SCALE GENOMIC DNA]</scope>
    <source>
        <strain evidence="3 4">WMS-il1</strain>
    </source>
</reference>
<organism evidence="3 4">
    <name type="scientific">Hymenolepis diminuta</name>
    <name type="common">Rat tapeworm</name>
    <dbReference type="NCBI Taxonomy" id="6216"/>
    <lineage>
        <taxon>Eukaryota</taxon>
        <taxon>Metazoa</taxon>
        <taxon>Spiralia</taxon>
        <taxon>Lophotrochozoa</taxon>
        <taxon>Platyhelminthes</taxon>
        <taxon>Cestoda</taxon>
        <taxon>Eucestoda</taxon>
        <taxon>Cyclophyllidea</taxon>
        <taxon>Hymenolepididae</taxon>
        <taxon>Hymenolepis</taxon>
    </lineage>
</organism>
<evidence type="ECO:0000256" key="1">
    <source>
        <dbReference type="SAM" id="MobiDB-lite"/>
    </source>
</evidence>
<name>A0A564YQR6_HYMDI</name>
<gene>
    <name evidence="3" type="ORF">WMSIL1_LOCUS8774</name>
</gene>